<reference evidence="2 3" key="1">
    <citation type="journal article" date="2014" name="PLoS Genet.">
        <title>Phylogenetically driven sequencing of extremely halophilic archaea reveals strategies for static and dynamic osmo-response.</title>
        <authorList>
            <person name="Becker E.A."/>
            <person name="Seitzer P.M."/>
            <person name="Tritt A."/>
            <person name="Larsen D."/>
            <person name="Krusor M."/>
            <person name="Yao A.I."/>
            <person name="Wu D."/>
            <person name="Madern D."/>
            <person name="Eisen J.A."/>
            <person name="Darling A.E."/>
            <person name="Facciotti M.T."/>
        </authorList>
    </citation>
    <scope>NUCLEOTIDE SEQUENCE [LARGE SCALE GENOMIC DNA]</scope>
    <source>
        <strain evidence="2 3">DSM 18795</strain>
    </source>
</reference>
<keyword evidence="1" id="KW-0472">Membrane</keyword>
<evidence type="ECO:0000256" key="1">
    <source>
        <dbReference type="SAM" id="Phobius"/>
    </source>
</evidence>
<keyword evidence="1" id="KW-0812">Transmembrane</keyword>
<feature type="transmembrane region" description="Helical" evidence="1">
    <location>
        <begin position="34"/>
        <end position="53"/>
    </location>
</feature>
<protein>
    <submittedName>
        <fullName evidence="2">Uncharacterized protein</fullName>
    </submittedName>
</protein>
<feature type="transmembrane region" description="Helical" evidence="1">
    <location>
        <begin position="7"/>
        <end position="28"/>
    </location>
</feature>
<evidence type="ECO:0000313" key="3">
    <source>
        <dbReference type="Proteomes" id="UP000011531"/>
    </source>
</evidence>
<sequence length="65" mass="7098">MELRQRLVVGTLWIGVAALIASTLFPISSISVGAAARLFVVVLALFLAGIYLFDPWGVLDRQPFH</sequence>
<proteinExistence type="predicted"/>
<dbReference type="AlphaFoldDB" id="L9WV37"/>
<keyword evidence="1" id="KW-1133">Transmembrane helix</keyword>
<name>L9WV37_9EURY</name>
<organism evidence="2 3">
    <name type="scientific">Natronococcus jeotgali DSM 18795</name>
    <dbReference type="NCBI Taxonomy" id="1227498"/>
    <lineage>
        <taxon>Archaea</taxon>
        <taxon>Methanobacteriati</taxon>
        <taxon>Methanobacteriota</taxon>
        <taxon>Stenosarchaea group</taxon>
        <taxon>Halobacteria</taxon>
        <taxon>Halobacteriales</taxon>
        <taxon>Natrialbaceae</taxon>
        <taxon>Natronococcus</taxon>
    </lineage>
</organism>
<dbReference type="Proteomes" id="UP000011531">
    <property type="component" value="Unassembled WGS sequence"/>
</dbReference>
<dbReference type="RefSeq" id="WP_008426106.1">
    <property type="nucleotide sequence ID" value="NZ_AOIA01000151.1"/>
</dbReference>
<evidence type="ECO:0000313" key="2">
    <source>
        <dbReference type="EMBL" id="ELY53031.1"/>
    </source>
</evidence>
<accession>L9WV37</accession>
<keyword evidence="3" id="KW-1185">Reference proteome</keyword>
<dbReference type="OrthoDB" id="204603at2157"/>
<dbReference type="EMBL" id="AOIA01000151">
    <property type="protein sequence ID" value="ELY53031.1"/>
    <property type="molecule type" value="Genomic_DNA"/>
</dbReference>
<gene>
    <name evidence="2" type="ORF">C492_18269</name>
</gene>
<dbReference type="PATRIC" id="fig|1227498.3.peg.3607"/>
<comment type="caution">
    <text evidence="2">The sequence shown here is derived from an EMBL/GenBank/DDBJ whole genome shotgun (WGS) entry which is preliminary data.</text>
</comment>